<name>A0A7S2CW01_9STRA</name>
<gene>
    <name evidence="2" type="ORF">DSPE1174_LOCUS17454</name>
</gene>
<dbReference type="AlphaFoldDB" id="A0A7S2CW01"/>
<organism evidence="2">
    <name type="scientific">Octactis speculum</name>
    <dbReference type="NCBI Taxonomy" id="3111310"/>
    <lineage>
        <taxon>Eukaryota</taxon>
        <taxon>Sar</taxon>
        <taxon>Stramenopiles</taxon>
        <taxon>Ochrophyta</taxon>
        <taxon>Dictyochophyceae</taxon>
        <taxon>Dictyochales</taxon>
        <taxon>Dictyochaceae</taxon>
        <taxon>Octactis</taxon>
    </lineage>
</organism>
<evidence type="ECO:0000256" key="1">
    <source>
        <dbReference type="SAM" id="Coils"/>
    </source>
</evidence>
<keyword evidence="1" id="KW-0175">Coiled coil</keyword>
<sequence length="390" mass="45458">MEVVEYDENNYEEDLSEFDESYTYCANGFQMPLEVPGWSKKDTVLMRRENNSSDSTVAASQDAYGPSTEVLDAERLARKHEFGLYQQVQAKRKASKRPMEVEEQYNVPILDFVLAQPSSILTSDHKARFDNEPEQVSYTHKKYREATRLELLRREREANDIFLHQDDSSSVALDLEQEDLKKKEEPEIPDWKKKKIAAREAKRARLKALKEKADERARKIQAWATVKKPKRLLDLERIGTTERILEPMEEFELEHLRIQHQMAADEALVKAKKDMKLKEHKEAIEKRDALRYHQSNTRKLAKIAALANSPSEKLKTALKEFAERRMLAMRQIKQQMEDPEVNPKCALVCIGLNCIGSKLYDAFQEARRFAIIYCGCWRIKQSKILFTESD</sequence>
<evidence type="ECO:0000313" key="2">
    <source>
        <dbReference type="EMBL" id="CAD9436769.1"/>
    </source>
</evidence>
<dbReference type="EMBL" id="HBGS01033912">
    <property type="protein sequence ID" value="CAD9436769.1"/>
    <property type="molecule type" value="Transcribed_RNA"/>
</dbReference>
<protein>
    <submittedName>
        <fullName evidence="2">Uncharacterized protein</fullName>
    </submittedName>
</protein>
<feature type="coiled-coil region" evidence="1">
    <location>
        <begin position="192"/>
        <end position="219"/>
    </location>
</feature>
<reference evidence="2" key="1">
    <citation type="submission" date="2021-01" db="EMBL/GenBank/DDBJ databases">
        <authorList>
            <person name="Corre E."/>
            <person name="Pelletier E."/>
            <person name="Niang G."/>
            <person name="Scheremetjew M."/>
            <person name="Finn R."/>
            <person name="Kale V."/>
            <person name="Holt S."/>
            <person name="Cochrane G."/>
            <person name="Meng A."/>
            <person name="Brown T."/>
            <person name="Cohen L."/>
        </authorList>
    </citation>
    <scope>NUCLEOTIDE SEQUENCE</scope>
    <source>
        <strain evidence="2">CCMP1381</strain>
    </source>
</reference>
<accession>A0A7S2CW01</accession>
<proteinExistence type="predicted"/>